<organism evidence="6 7">
    <name type="scientific">Streptomyces ipomoeae 91-03</name>
    <dbReference type="NCBI Taxonomy" id="698759"/>
    <lineage>
        <taxon>Bacteria</taxon>
        <taxon>Bacillati</taxon>
        <taxon>Actinomycetota</taxon>
        <taxon>Actinomycetes</taxon>
        <taxon>Kitasatosporales</taxon>
        <taxon>Streptomycetaceae</taxon>
        <taxon>Streptomyces</taxon>
    </lineage>
</organism>
<dbReference type="PANTHER" id="PTHR42827">
    <property type="entry name" value="IRON-SULFUR CLUSTER-BINDING PROTEIN-RELATED"/>
    <property type="match status" value="1"/>
</dbReference>
<evidence type="ECO:0000256" key="4">
    <source>
        <dbReference type="SAM" id="MobiDB-lite"/>
    </source>
</evidence>
<dbReference type="InterPro" id="IPR017896">
    <property type="entry name" value="4Fe4S_Fe-S-bd"/>
</dbReference>
<dbReference type="Gene3D" id="3.30.70.3270">
    <property type="match status" value="1"/>
</dbReference>
<keyword evidence="7" id="KW-1185">Reference proteome</keyword>
<keyword evidence="3" id="KW-0411">Iron-sulfur</keyword>
<evidence type="ECO:0000256" key="3">
    <source>
        <dbReference type="ARBA" id="ARBA00023014"/>
    </source>
</evidence>
<dbReference type="PROSITE" id="PS51379">
    <property type="entry name" value="4FE4S_FER_2"/>
    <property type="match status" value="1"/>
</dbReference>
<evidence type="ECO:0000256" key="1">
    <source>
        <dbReference type="ARBA" id="ARBA00022723"/>
    </source>
</evidence>
<dbReference type="Pfam" id="PF02036">
    <property type="entry name" value="SCP2"/>
    <property type="match status" value="1"/>
</dbReference>
<reference evidence="6 7" key="1">
    <citation type="submission" date="2012-11" db="EMBL/GenBank/DDBJ databases">
        <authorList>
            <person name="Huguet-Tapia J.C."/>
            <person name="Durkin A.S."/>
            <person name="Pettis G.S."/>
            <person name="Badger J.H."/>
        </authorList>
    </citation>
    <scope>NUCLEOTIDE SEQUENCE [LARGE SCALE GENOMIC DNA]</scope>
    <source>
        <strain evidence="6 7">91-03</strain>
    </source>
</reference>
<feature type="domain" description="4Fe-4S ferredoxin-type" evidence="5">
    <location>
        <begin position="189"/>
        <end position="218"/>
    </location>
</feature>
<accession>L1KMT4</accession>
<evidence type="ECO:0000256" key="2">
    <source>
        <dbReference type="ARBA" id="ARBA00023004"/>
    </source>
</evidence>
<dbReference type="Gene3D" id="3.30.1050.10">
    <property type="entry name" value="SCP2 sterol-binding domain"/>
    <property type="match status" value="1"/>
</dbReference>
<dbReference type="GO" id="GO:0046872">
    <property type="term" value="F:metal ion binding"/>
    <property type="evidence" value="ECO:0007669"/>
    <property type="project" value="UniProtKB-KW"/>
</dbReference>
<gene>
    <name evidence="6" type="ORF">STRIP9103_07365</name>
</gene>
<sequence length="450" mass="50405">MTLDGQEQARRPSTVVQARRRDRIAARPAEPLDASWLRQLCLDAGADDVGFVEIDRPDIADQREDLSAALPGVRTLISIVSRMNRENVRTLARSVANLEFHHTGDHSNEVGRHVVGKLESMGVRAINPAMGFPMEMDKFPRKTWVVGHKPVAVAAGLGKMGIHRNVIHPKFGNFILLGTILIDAEVTEYSRPIEYNPCLECKLCVTACPTGAIASDGHFNFSACYTHNYREFMGGFGDWAEQVAESRNADDYRSRVSDSESASMWQSLSFGANYKAAYCMSVCPAGEDVIGPWLENRKSHLTTVVRPLVDKEETIYVVPGSDAEQHVADRFPNKRTKHVAMSLRANSIDGLVEGLPLIFQREQAKDMSATYHFTFTGDESRQITVTIRDRKLEVTDGHHGEPDLRVTADTRTWLRFLTKPTLLAWALVRRQIKLQGSPRLLRDFSRCFPS</sequence>
<keyword evidence="1" id="KW-0479">Metal-binding</keyword>
<name>L1KMT4_9ACTN</name>
<proteinExistence type="predicted"/>
<dbReference type="InterPro" id="IPR017900">
    <property type="entry name" value="4Fe4S_Fe_S_CS"/>
</dbReference>
<dbReference type="SUPFAM" id="SSF55718">
    <property type="entry name" value="SCP-like"/>
    <property type="match status" value="1"/>
</dbReference>
<dbReference type="PATRIC" id="fig|698759.3.peg.7537"/>
<dbReference type="InterPro" id="IPR003033">
    <property type="entry name" value="SCP2_sterol-bd_dom"/>
</dbReference>
<evidence type="ECO:0000259" key="5">
    <source>
        <dbReference type="PROSITE" id="PS51379"/>
    </source>
</evidence>
<dbReference type="GO" id="GO:0051536">
    <property type="term" value="F:iron-sulfur cluster binding"/>
    <property type="evidence" value="ECO:0007669"/>
    <property type="project" value="UniProtKB-KW"/>
</dbReference>
<dbReference type="PANTHER" id="PTHR42827:SF1">
    <property type="entry name" value="IRON-SULFUR CLUSTER-BINDING PROTEIN"/>
    <property type="match status" value="1"/>
</dbReference>
<dbReference type="AlphaFoldDB" id="L1KMT4"/>
<protein>
    <submittedName>
        <fullName evidence="6">4Fe-4S binding domain protein</fullName>
    </submittedName>
</protein>
<evidence type="ECO:0000313" key="6">
    <source>
        <dbReference type="EMBL" id="EKX61775.1"/>
    </source>
</evidence>
<feature type="region of interest" description="Disordered" evidence="4">
    <location>
        <begin position="1"/>
        <end position="20"/>
    </location>
</feature>
<dbReference type="PROSITE" id="PS00198">
    <property type="entry name" value="4FE4S_FER_1"/>
    <property type="match status" value="1"/>
</dbReference>
<dbReference type="Proteomes" id="UP000010411">
    <property type="component" value="Unassembled WGS sequence"/>
</dbReference>
<evidence type="ECO:0000313" key="7">
    <source>
        <dbReference type="Proteomes" id="UP000010411"/>
    </source>
</evidence>
<dbReference type="InterPro" id="IPR036527">
    <property type="entry name" value="SCP2_sterol-bd_dom_sf"/>
</dbReference>
<keyword evidence="2" id="KW-0408">Iron</keyword>
<dbReference type="EMBL" id="AEJC01000563">
    <property type="protein sequence ID" value="EKX61775.1"/>
    <property type="molecule type" value="Genomic_DNA"/>
</dbReference>
<dbReference type="SUPFAM" id="SSF46548">
    <property type="entry name" value="alpha-helical ferredoxin"/>
    <property type="match status" value="1"/>
</dbReference>
<comment type="caution">
    <text evidence="6">The sequence shown here is derived from an EMBL/GenBank/DDBJ whole genome shotgun (WGS) entry which is preliminary data.</text>
</comment>